<evidence type="ECO:0000256" key="1">
    <source>
        <dbReference type="SAM" id="MobiDB-lite"/>
    </source>
</evidence>
<dbReference type="Gene3D" id="3.40.50.300">
    <property type="entry name" value="P-loop containing nucleotide triphosphate hydrolases"/>
    <property type="match status" value="2"/>
</dbReference>
<dbReference type="GO" id="GO:0016787">
    <property type="term" value="F:hydrolase activity"/>
    <property type="evidence" value="ECO:0007669"/>
    <property type="project" value="InterPro"/>
</dbReference>
<proteinExistence type="predicted"/>
<dbReference type="GO" id="GO:0005829">
    <property type="term" value="C:cytosol"/>
    <property type="evidence" value="ECO:0007669"/>
    <property type="project" value="TreeGrafter"/>
</dbReference>
<dbReference type="PANTHER" id="PTHR47396:SF2">
    <property type="entry name" value="HELICASE ATP-BINDING DOMAIN-CONTAINING PROTEIN"/>
    <property type="match status" value="1"/>
</dbReference>
<gene>
    <name evidence="3" type="ORF">Cba03nite_09820</name>
</gene>
<dbReference type="Pfam" id="PF04851">
    <property type="entry name" value="ResIII"/>
    <property type="match status" value="1"/>
</dbReference>
<dbReference type="PANTHER" id="PTHR47396">
    <property type="entry name" value="TYPE I RESTRICTION ENZYME ECOKI R PROTEIN"/>
    <property type="match status" value="1"/>
</dbReference>
<organism evidence="3 4">
    <name type="scientific">Catellatospora bangladeshensis</name>
    <dbReference type="NCBI Taxonomy" id="310355"/>
    <lineage>
        <taxon>Bacteria</taxon>
        <taxon>Bacillati</taxon>
        <taxon>Actinomycetota</taxon>
        <taxon>Actinomycetes</taxon>
        <taxon>Micromonosporales</taxon>
        <taxon>Micromonosporaceae</taxon>
        <taxon>Catellatospora</taxon>
    </lineage>
</organism>
<sequence>MALARPVPESFPSLRAWQRKALVEYLRRRTPDFLAVATPGAGKTTFALRIAAELLAHGTVDAVTVVAPTEHLKLQWAQAAARVGIQLDAMFRNADVHTSSDFHGVVVTYAQVGMAPQVHLRRTLTRKTLVILDEIHHAGDSRSWGDGVKSAFEPAERRLMLTGTPFRSDENPIPFVTYERVGEVQRSRADSVYGYSDALADGVVRPVIFLAYSGETRWRTSAGDELAVRLGEPLTQDLIAQAWRTALDPKGDWMPAVLRAADARLQVLREGGIPDAGGLVIASDQTTARAYAKLIETVTGEKAVVVLSDDVGASAKISEFSGSTQRWMVAVRMVSEGVDIPRLAVGVYATSASTPLFFAQAIGRFVRARRPGETASVFVPSVPHLLGLASEMELERDHVLGGPKAKDGLDDELLERAQQSENASGELNKSFEALSATAELDQVIFDGATFGLPAQVGTQEEEDFLGLPGLLSADQVAALLAKRQAEQAAAVRRNRAGAAEQAPAQREPVRDMSSAERRIHLRRQLNALVASHHHRTGLPHGKIHAELRSKCGGPPSAQATIEQLEERIATIQSF</sequence>
<dbReference type="InterPro" id="IPR006935">
    <property type="entry name" value="Helicase/UvrB_N"/>
</dbReference>
<dbReference type="Proteomes" id="UP000601223">
    <property type="component" value="Unassembled WGS sequence"/>
</dbReference>
<dbReference type="InterPro" id="IPR014001">
    <property type="entry name" value="Helicase_ATP-bd"/>
</dbReference>
<dbReference type="InterPro" id="IPR050742">
    <property type="entry name" value="Helicase_Restrict-Modif_Enz"/>
</dbReference>
<dbReference type="InterPro" id="IPR027417">
    <property type="entry name" value="P-loop_NTPase"/>
</dbReference>
<dbReference type="SUPFAM" id="SSF52540">
    <property type="entry name" value="P-loop containing nucleoside triphosphate hydrolases"/>
    <property type="match status" value="2"/>
</dbReference>
<dbReference type="SMART" id="SM00487">
    <property type="entry name" value="DEXDc"/>
    <property type="match status" value="1"/>
</dbReference>
<protein>
    <recommendedName>
        <fullName evidence="2">Helicase ATP-binding domain-containing protein</fullName>
    </recommendedName>
</protein>
<accession>A0A8J3NHC0</accession>
<evidence type="ECO:0000259" key="2">
    <source>
        <dbReference type="PROSITE" id="PS51192"/>
    </source>
</evidence>
<evidence type="ECO:0000313" key="4">
    <source>
        <dbReference type="Proteomes" id="UP000601223"/>
    </source>
</evidence>
<dbReference type="GO" id="GO:0005524">
    <property type="term" value="F:ATP binding"/>
    <property type="evidence" value="ECO:0007669"/>
    <property type="project" value="InterPro"/>
</dbReference>
<evidence type="ECO:0000313" key="3">
    <source>
        <dbReference type="EMBL" id="GIF79633.1"/>
    </source>
</evidence>
<reference evidence="3 4" key="1">
    <citation type="submission" date="2021-01" db="EMBL/GenBank/DDBJ databases">
        <title>Whole genome shotgun sequence of Catellatospora bangladeshensis NBRC 107357.</title>
        <authorList>
            <person name="Komaki H."/>
            <person name="Tamura T."/>
        </authorList>
    </citation>
    <scope>NUCLEOTIDE SEQUENCE [LARGE SCALE GENOMIC DNA]</scope>
    <source>
        <strain evidence="3 4">NBRC 107357</strain>
    </source>
</reference>
<keyword evidence="4" id="KW-1185">Reference proteome</keyword>
<feature type="region of interest" description="Disordered" evidence="1">
    <location>
        <begin position="492"/>
        <end position="513"/>
    </location>
</feature>
<feature type="domain" description="Helicase ATP-binding" evidence="2">
    <location>
        <begin position="24"/>
        <end position="183"/>
    </location>
</feature>
<dbReference type="RefSeq" id="WP_203742358.1">
    <property type="nucleotide sequence ID" value="NZ_BONF01000007.1"/>
</dbReference>
<dbReference type="GO" id="GO:0003677">
    <property type="term" value="F:DNA binding"/>
    <property type="evidence" value="ECO:0007669"/>
    <property type="project" value="InterPro"/>
</dbReference>
<dbReference type="PROSITE" id="PS51192">
    <property type="entry name" value="HELICASE_ATP_BIND_1"/>
    <property type="match status" value="1"/>
</dbReference>
<dbReference type="AlphaFoldDB" id="A0A8J3NHC0"/>
<name>A0A8J3NHC0_9ACTN</name>
<dbReference type="EMBL" id="BONF01000007">
    <property type="protein sequence ID" value="GIF79633.1"/>
    <property type="molecule type" value="Genomic_DNA"/>
</dbReference>
<comment type="caution">
    <text evidence="3">The sequence shown here is derived from an EMBL/GenBank/DDBJ whole genome shotgun (WGS) entry which is preliminary data.</text>
</comment>